<dbReference type="Proteomes" id="UP000186917">
    <property type="component" value="Unassembled WGS sequence"/>
</dbReference>
<dbReference type="InterPro" id="IPR015659">
    <property type="entry name" value="Proline_oxidase"/>
</dbReference>
<dbReference type="RefSeq" id="WP_076382185.1">
    <property type="nucleotide sequence ID" value="NZ_AP017422.1"/>
</dbReference>
<proteinExistence type="predicted"/>
<protein>
    <submittedName>
        <fullName evidence="3">L-proline dehydrogenase</fullName>
    </submittedName>
</protein>
<dbReference type="Pfam" id="PF01619">
    <property type="entry name" value="Pro_dh"/>
    <property type="match status" value="1"/>
</dbReference>
<dbReference type="PANTHER" id="PTHR13914">
    <property type="entry name" value="PROLINE OXIDASE"/>
    <property type="match status" value="1"/>
</dbReference>
<dbReference type="InterPro" id="IPR029041">
    <property type="entry name" value="FAD-linked_oxidoreductase-like"/>
</dbReference>
<dbReference type="AlphaFoldDB" id="A0A173MLG6"/>
<evidence type="ECO:0000256" key="1">
    <source>
        <dbReference type="ARBA" id="ARBA00023002"/>
    </source>
</evidence>
<dbReference type="EMBL" id="FTOR01000012">
    <property type="protein sequence ID" value="SIT33321.1"/>
    <property type="molecule type" value="Genomic_DNA"/>
</dbReference>
<sequence length="410" mass="46150">MHEQLTRISFSNTKQGFIHKTDKQLKNAHQLFNMMNYPLLVKAGTIITPLLLKWKFPINGLIEKTIFAQFVGGKSLPDTAPVINNLKQHNVAVILDYGAEGRENEESFEAATSEFLRIIEYASGNNSIPFISVKLTAIARFALLEKCNSLVTPDNCTLNTSSLTTAEAAEWQAVMQRLHRIAQQAALHQTSVLIDAEESWIQDTIDAATTELMRMYNLETAVVYNTIQLYRKRGYTFLKQSHELAQADGYILAVKLVRGAYMEKERKRASELNYSSPIQDTKEDTDKAFNQAVAYCIDFHQSIHTIVASHNEHSNLMAVRLMENKSTNNESLPVHFSQLYGMSDNITYNLAKGGFSVSKYLPYGAIADVIPYLMRRAQENSSVAGQTGRELSLIKKEIQRRSLSKKAGIE</sequence>
<dbReference type="PANTHER" id="PTHR13914:SF0">
    <property type="entry name" value="PROLINE DEHYDROGENASE 1, MITOCHONDRIAL"/>
    <property type="match status" value="1"/>
</dbReference>
<dbReference type="SUPFAM" id="SSF51730">
    <property type="entry name" value="FAD-linked oxidoreductase"/>
    <property type="match status" value="1"/>
</dbReference>
<dbReference type="KEGG" id="fln:FLA_4345"/>
<keyword evidence="4" id="KW-1185">Reference proteome</keyword>
<dbReference type="OrthoDB" id="1401444at2"/>
<evidence type="ECO:0000259" key="2">
    <source>
        <dbReference type="Pfam" id="PF01619"/>
    </source>
</evidence>
<gene>
    <name evidence="3" type="ORF">SAMN05421788_112117</name>
</gene>
<feature type="domain" description="Proline dehydrogenase" evidence="2">
    <location>
        <begin position="83"/>
        <end position="387"/>
    </location>
</feature>
<accession>A0A173MLG6</accession>
<reference evidence="4" key="1">
    <citation type="submission" date="2017-01" db="EMBL/GenBank/DDBJ databases">
        <authorList>
            <person name="Varghese N."/>
            <person name="Submissions S."/>
        </authorList>
    </citation>
    <scope>NUCLEOTIDE SEQUENCE [LARGE SCALE GENOMIC DNA]</scope>
    <source>
        <strain evidence="4">DSM 21054</strain>
    </source>
</reference>
<organism evidence="3 4">
    <name type="scientific">Filimonas lacunae</name>
    <dbReference type="NCBI Taxonomy" id="477680"/>
    <lineage>
        <taxon>Bacteria</taxon>
        <taxon>Pseudomonadati</taxon>
        <taxon>Bacteroidota</taxon>
        <taxon>Chitinophagia</taxon>
        <taxon>Chitinophagales</taxon>
        <taxon>Chitinophagaceae</taxon>
        <taxon>Filimonas</taxon>
    </lineage>
</organism>
<dbReference type="InterPro" id="IPR002872">
    <property type="entry name" value="Proline_DH_dom"/>
</dbReference>
<dbReference type="STRING" id="477680.SAMN05421788_112117"/>
<evidence type="ECO:0000313" key="3">
    <source>
        <dbReference type="EMBL" id="SIT33321.1"/>
    </source>
</evidence>
<evidence type="ECO:0000313" key="4">
    <source>
        <dbReference type="Proteomes" id="UP000186917"/>
    </source>
</evidence>
<keyword evidence="1" id="KW-0560">Oxidoreductase</keyword>
<name>A0A173MLG6_9BACT</name>
<dbReference type="Gene3D" id="3.20.20.220">
    <property type="match status" value="1"/>
</dbReference>
<dbReference type="GO" id="GO:0010133">
    <property type="term" value="P:L-proline catabolic process to L-glutamate"/>
    <property type="evidence" value="ECO:0007669"/>
    <property type="project" value="TreeGrafter"/>
</dbReference>
<dbReference type="GO" id="GO:0071949">
    <property type="term" value="F:FAD binding"/>
    <property type="evidence" value="ECO:0007669"/>
    <property type="project" value="TreeGrafter"/>
</dbReference>
<dbReference type="GO" id="GO:0004657">
    <property type="term" value="F:proline dehydrogenase activity"/>
    <property type="evidence" value="ECO:0007669"/>
    <property type="project" value="InterPro"/>
</dbReference>